<name>B7Q8D7_IXOSC</name>
<dbReference type="EMBL" id="DS882950">
    <property type="protein sequence ID" value="EEC15109.1"/>
    <property type="molecule type" value="Genomic_DNA"/>
</dbReference>
<evidence type="ECO:0000313" key="1">
    <source>
        <dbReference type="EMBL" id="EEC15109.1"/>
    </source>
</evidence>
<accession>B7Q8D7</accession>
<gene>
    <name evidence="1" type="ORF">IscW_ISCW010590</name>
</gene>
<dbReference type="PaxDb" id="6945-B7Q8D7"/>
<protein>
    <submittedName>
        <fullName evidence="1 2">Uncharacterized protein</fullName>
    </submittedName>
</protein>
<evidence type="ECO:0000313" key="2">
    <source>
        <dbReference type="EnsemblMetazoa" id="ISCW010590-PA"/>
    </source>
</evidence>
<evidence type="ECO:0000313" key="3">
    <source>
        <dbReference type="Proteomes" id="UP000001555"/>
    </source>
</evidence>
<dbReference type="Proteomes" id="UP000001555">
    <property type="component" value="Unassembled WGS sequence"/>
</dbReference>
<dbReference type="VEuPathDB" id="VectorBase:ISCW010590"/>
<dbReference type="HOGENOM" id="CLU_2963356_0_0_1"/>
<proteinExistence type="predicted"/>
<dbReference type="EnsemblMetazoa" id="ISCW010590-RA">
    <property type="protein sequence ID" value="ISCW010590-PA"/>
    <property type="gene ID" value="ISCW010590"/>
</dbReference>
<reference evidence="1 3" key="1">
    <citation type="submission" date="2008-03" db="EMBL/GenBank/DDBJ databases">
        <title>Annotation of Ixodes scapularis.</title>
        <authorList>
            <consortium name="Ixodes scapularis Genome Project Consortium"/>
            <person name="Caler E."/>
            <person name="Hannick L.I."/>
            <person name="Bidwell S."/>
            <person name="Joardar V."/>
            <person name="Thiagarajan M."/>
            <person name="Amedeo P."/>
            <person name="Galinsky K.J."/>
            <person name="Schobel S."/>
            <person name="Inman J."/>
            <person name="Hostetler J."/>
            <person name="Miller J."/>
            <person name="Hammond M."/>
            <person name="Megy K."/>
            <person name="Lawson D."/>
            <person name="Kodira C."/>
            <person name="Sutton G."/>
            <person name="Meyer J."/>
            <person name="Hill C.A."/>
            <person name="Birren B."/>
            <person name="Nene V."/>
            <person name="Collins F."/>
            <person name="Alarcon-Chaidez F."/>
            <person name="Wikel S."/>
            <person name="Strausberg R."/>
        </authorList>
    </citation>
    <scope>NUCLEOTIDE SEQUENCE [LARGE SCALE GENOMIC DNA]</scope>
    <source>
        <strain evidence="3">Wikel</strain>
        <strain evidence="1">Wikel colony</strain>
    </source>
</reference>
<keyword evidence="3" id="KW-1185">Reference proteome</keyword>
<organism>
    <name type="scientific">Ixodes scapularis</name>
    <name type="common">Black-legged tick</name>
    <name type="synonym">Deer tick</name>
    <dbReference type="NCBI Taxonomy" id="6945"/>
    <lineage>
        <taxon>Eukaryota</taxon>
        <taxon>Metazoa</taxon>
        <taxon>Ecdysozoa</taxon>
        <taxon>Arthropoda</taxon>
        <taxon>Chelicerata</taxon>
        <taxon>Arachnida</taxon>
        <taxon>Acari</taxon>
        <taxon>Parasitiformes</taxon>
        <taxon>Ixodida</taxon>
        <taxon>Ixodoidea</taxon>
        <taxon>Ixodidae</taxon>
        <taxon>Ixodinae</taxon>
        <taxon>Ixodes</taxon>
    </lineage>
</organism>
<dbReference type="EMBL" id="ABJB011130559">
    <property type="status" value="NOT_ANNOTATED_CDS"/>
    <property type="molecule type" value="Genomic_DNA"/>
</dbReference>
<sequence>MSKLYVWEYTSLILFTSKIICLKFIRFLFEIITPVPKRNLLPIGTSLLNACQDDTSDRL</sequence>
<reference evidence="2" key="2">
    <citation type="submission" date="2020-05" db="UniProtKB">
        <authorList>
            <consortium name="EnsemblMetazoa"/>
        </authorList>
    </citation>
    <scope>IDENTIFICATION</scope>
    <source>
        <strain evidence="2">wikel</strain>
    </source>
</reference>
<dbReference type="InParanoid" id="B7Q8D7"/>
<dbReference type="AlphaFoldDB" id="B7Q8D7"/>